<proteinExistence type="predicted"/>
<dbReference type="EMBL" id="LAZR01000429">
    <property type="protein sequence ID" value="KKN69288.1"/>
    <property type="molecule type" value="Genomic_DNA"/>
</dbReference>
<reference evidence="1" key="1">
    <citation type="journal article" date="2015" name="Nature">
        <title>Complex archaea that bridge the gap between prokaryotes and eukaryotes.</title>
        <authorList>
            <person name="Spang A."/>
            <person name="Saw J.H."/>
            <person name="Jorgensen S.L."/>
            <person name="Zaremba-Niedzwiedzka K."/>
            <person name="Martijn J."/>
            <person name="Lind A.E."/>
            <person name="van Eijk R."/>
            <person name="Schleper C."/>
            <person name="Guy L."/>
            <person name="Ettema T.J."/>
        </authorList>
    </citation>
    <scope>NUCLEOTIDE SEQUENCE</scope>
</reference>
<sequence length="95" mass="10733">MSDDLLTRVREAKGYVDKSLSVLGYIIDHKKDDYLMKGLEAAEQAADDLSREVEVIRMNLLVAIGEIDYREIYDPEHTNIAEGIHADIPVIEKST</sequence>
<gene>
    <name evidence="1" type="ORF">LCGC14_0442830</name>
</gene>
<name>A0A0F9VU91_9ZZZZ</name>
<evidence type="ECO:0000313" key="1">
    <source>
        <dbReference type="EMBL" id="KKN69288.1"/>
    </source>
</evidence>
<protein>
    <submittedName>
        <fullName evidence="1">Uncharacterized protein</fullName>
    </submittedName>
</protein>
<comment type="caution">
    <text evidence="1">The sequence shown here is derived from an EMBL/GenBank/DDBJ whole genome shotgun (WGS) entry which is preliminary data.</text>
</comment>
<organism evidence="1">
    <name type="scientific">marine sediment metagenome</name>
    <dbReference type="NCBI Taxonomy" id="412755"/>
    <lineage>
        <taxon>unclassified sequences</taxon>
        <taxon>metagenomes</taxon>
        <taxon>ecological metagenomes</taxon>
    </lineage>
</organism>
<dbReference type="AlphaFoldDB" id="A0A0F9VU91"/>
<accession>A0A0F9VU91</accession>